<dbReference type="EMBL" id="CAMXCT030006816">
    <property type="protein sequence ID" value="CAL4807831.1"/>
    <property type="molecule type" value="Genomic_DNA"/>
</dbReference>
<gene>
    <name evidence="1" type="ORF">C1SCF055_LOCUS44931</name>
</gene>
<dbReference type="EMBL" id="CAMXCT020006816">
    <property type="protein sequence ID" value="CAL1173894.1"/>
    <property type="molecule type" value="Genomic_DNA"/>
</dbReference>
<dbReference type="EMBL" id="CAMXCT010006816">
    <property type="protein sequence ID" value="CAI4020519.1"/>
    <property type="molecule type" value="Genomic_DNA"/>
</dbReference>
<dbReference type="OrthoDB" id="426615at2759"/>
<evidence type="ECO:0000313" key="2">
    <source>
        <dbReference type="EMBL" id="CAL1173894.1"/>
    </source>
</evidence>
<reference evidence="1" key="1">
    <citation type="submission" date="2022-10" db="EMBL/GenBank/DDBJ databases">
        <authorList>
            <person name="Chen Y."/>
            <person name="Dougan E. K."/>
            <person name="Chan C."/>
            <person name="Rhodes N."/>
            <person name="Thang M."/>
        </authorList>
    </citation>
    <scope>NUCLEOTIDE SEQUENCE</scope>
</reference>
<name>A0A9P1GSZ5_9DINO</name>
<accession>A0A9P1GSZ5</accession>
<keyword evidence="4" id="KW-1185">Reference proteome</keyword>
<sequence length="737" mass="83453">MGQSLRLFWAACALGDSQDDSGDSMEKLARWQHEWHITAEAEAKQAIATGFANSMTEKGTDPMKAASFLDCENGDEFWQSFRSAYRKTGPLSPETGSLAYLKWKDWETFIDGMDENEAFKGRIFVPLAGEWRADGSAFFTQIREKRDWVTALQKSQWQGLFGSPPAWSSDNLVGFMLCPVGFALVQYVIFLVHKMRSNLPEDAARLNLESMLLAFVTILDSNFDHLESSNWNASSFDLAVNLNLEDPKFYPRYSDYTASLDPLPLRYPTWREDLPYAESQFTVADRLKRQLVEPFRVALVGEHGPSNLENLAAIQAATEVSHTSHTSHISPSHTIEAGHFFSYLWQLKGLSDSASLSSSLRISWDAFWGQPLTESAGRDKLSTPIWTIQQAVWSLREFARRDAFLRTSKVIICSEPLWLCVLLHAALHDLPPVPTDPSSPSSSSSRLLTRASAAGRVMCLLVDFDQVFGLDEVDEFWTLVERTAFGRNGANTNGAVSATSRMTAEMLWWQAGIRVPYVPCLSLYISARYKPTKPDMLFFRSSLPGASPFLRVLRLIEAENEAARGSSGVNIDTMTKSMTFSEMASYRSIAMLPHIPNALRLSDMYCIGIPLFIPDEPMIHKFIWPDDPLPLLSKIRMPAMRGANTSEPSPLDFQVAGRRYYQFRRERHYWLQYTEWWVRPHLLHFSSARDLLEKAMLSGEEAASVSQKMRKQQEKLKIEVLDFWRFALTAALGWTGE</sequence>
<organism evidence="1">
    <name type="scientific">Cladocopium goreaui</name>
    <dbReference type="NCBI Taxonomy" id="2562237"/>
    <lineage>
        <taxon>Eukaryota</taxon>
        <taxon>Sar</taxon>
        <taxon>Alveolata</taxon>
        <taxon>Dinophyceae</taxon>
        <taxon>Suessiales</taxon>
        <taxon>Symbiodiniaceae</taxon>
        <taxon>Cladocopium</taxon>
    </lineage>
</organism>
<dbReference type="Proteomes" id="UP001152797">
    <property type="component" value="Unassembled WGS sequence"/>
</dbReference>
<evidence type="ECO:0000313" key="1">
    <source>
        <dbReference type="EMBL" id="CAI4020519.1"/>
    </source>
</evidence>
<dbReference type="AlphaFoldDB" id="A0A9P1GSZ5"/>
<reference evidence="2" key="2">
    <citation type="submission" date="2024-04" db="EMBL/GenBank/DDBJ databases">
        <authorList>
            <person name="Chen Y."/>
            <person name="Shah S."/>
            <person name="Dougan E. K."/>
            <person name="Thang M."/>
            <person name="Chan C."/>
        </authorList>
    </citation>
    <scope>NUCLEOTIDE SEQUENCE [LARGE SCALE GENOMIC DNA]</scope>
</reference>
<evidence type="ECO:0000313" key="4">
    <source>
        <dbReference type="Proteomes" id="UP001152797"/>
    </source>
</evidence>
<proteinExistence type="predicted"/>
<protein>
    <submittedName>
        <fullName evidence="3">rRNA biogenesis protein rrp5</fullName>
    </submittedName>
</protein>
<comment type="caution">
    <text evidence="1">The sequence shown here is derived from an EMBL/GenBank/DDBJ whole genome shotgun (WGS) entry which is preliminary data.</text>
</comment>
<evidence type="ECO:0000313" key="3">
    <source>
        <dbReference type="EMBL" id="CAL4807831.1"/>
    </source>
</evidence>